<name>A0ABT3FIT3_9BACT</name>
<dbReference type="Pfam" id="PF13646">
    <property type="entry name" value="HEAT_2"/>
    <property type="match status" value="1"/>
</dbReference>
<accession>A0ABT3FIT3</accession>
<organism evidence="8 9">
    <name type="scientific">Luteolibacter flavescens</name>
    <dbReference type="NCBI Taxonomy" id="1859460"/>
    <lineage>
        <taxon>Bacteria</taxon>
        <taxon>Pseudomonadati</taxon>
        <taxon>Verrucomicrobiota</taxon>
        <taxon>Verrucomicrobiia</taxon>
        <taxon>Verrucomicrobiales</taxon>
        <taxon>Verrucomicrobiaceae</taxon>
        <taxon>Luteolibacter</taxon>
    </lineage>
</organism>
<sequence length="1306" mass="140430">MKARFLWASTLLFATGSSMAATKVLQAFEGDGYGDWKTEGTAFGLAPVPGKMDGLTAELSGYSQDSLACSAHGGDVAKGTLTSPEIRIAENYICFLVAGGKHPGKTAVQLLIDGKVVREATGENTLQCKTAVWDVTEFKGKTARIRLIDDESGQWGIIAADQFVMTDYANYKFPPTTKNGKAHAVGLIATNVIPGMTIPEGSKAAIVADYKNGGVTSPTALAFGEKGEIYVTETTRFRHGVPDNRDHLYWYLDDISARTTEDRRKLHEKWKDKEEKTSIKFLTEKSDRIRVLSTPGADGKSATGNLFADGFNDLLDGPAAGVFELDGTVYMACIPDIWALRDKDGDGKIDKPDERQKLFEGFGVRISFSGHDLNGFALGPDGRIYGTLGDRGMNLTTREGKHYEYPDQGCVFRFDPDGSNFEVIHTGLRNPKEIAFDEYGNGISVDNNSDQGDQARIVYIVDGADSGWTMEHQALHSFHRQIGMEDRPPNRWMEELMWAPPNDKQPAYILPPVANLTSGPSGLTYHPGAGFLEEEVGRFLICDYRGGAANSGIWSFKLEPSGANMKLADSRQFNWGAAVTDVEYSWDGKVVVTDFITGWQSHENGRVYSLAAEKPFLADDAEHAAELIEAGFDKRPVPALEKMLTHPDMRIRLRAQIELTRKDGGFDVLANAAKSGKDRLTRLHGIWGLGIVARRGSAALVVGAGDGFGKVPDQGQRDKARAELVPLLSDKDAEIRAQVIKVLGESGLNGANLPLMALIADESPRVRSFATIAAGRLGQTGTLSQIYELLAQTEDPVLRHAGAFALSKLCNARQLAALNQHESVRVRVAAVVALRRLKDPAVAAFLRDGDPKVSHEALQAIHDVGIEDARPSVADLLDAPPAWLTVMDWRRVLHSALRLGDEKNLQRVVAVVLDEKAPEAARAEALRLVGLWSKPHPVDQSLGHMAPLPERDAALVSKVLTPDLAKLLQLQGKLAEPALALVSKYKLDLSSVDDATIRGLVMNQRLPGTARSEALELYASRKPAGFDQLLGELAKGQNDDLAIGAIKRLIASDPAAALESLKAATSHRSAHRQQEAWKAAGDLSAPGTESLFVAALEKLKEKSGATPSTLELLDAAVKRTEPAVKTALDGYKAAIAASTDPLAPYLGSLQGGDAKKGEQLFESQPAGQCMRCHAAGGGHGGGDAGPNLEAVGKRGDAKFLLESMVNPGAKVAIGFGISSVTLKGGKSVAGLLLADEKVHVDIDSNGKVLRVLRSDIESMTPPVSAMPPMGGLLSASELRDIVAWLGTKKGKEPEPKKRPAPELVKP</sequence>
<dbReference type="SUPFAM" id="SSF48371">
    <property type="entry name" value="ARM repeat"/>
    <property type="match status" value="1"/>
</dbReference>
<keyword evidence="6" id="KW-0732">Signal</keyword>
<reference evidence="8 9" key="1">
    <citation type="submission" date="2022-10" db="EMBL/GenBank/DDBJ databases">
        <title>Luteolibacter flavescens strain MCCC 1K03193, whole genome shotgun sequencing project.</title>
        <authorList>
            <person name="Zhao G."/>
            <person name="Shen L."/>
        </authorList>
    </citation>
    <scope>NUCLEOTIDE SEQUENCE [LARGE SCALE GENOMIC DNA]</scope>
    <source>
        <strain evidence="8 9">MCCC 1K03193</strain>
    </source>
</reference>
<dbReference type="Gene3D" id="1.25.10.10">
    <property type="entry name" value="Leucine-rich Repeat Variant"/>
    <property type="match status" value="2"/>
</dbReference>
<proteinExistence type="predicted"/>
<feature type="signal peptide" evidence="6">
    <location>
        <begin position="1"/>
        <end position="20"/>
    </location>
</feature>
<dbReference type="InterPro" id="IPR036909">
    <property type="entry name" value="Cyt_c-like_dom_sf"/>
</dbReference>
<evidence type="ECO:0000256" key="4">
    <source>
        <dbReference type="PROSITE-ProRule" id="PRU00433"/>
    </source>
</evidence>
<gene>
    <name evidence="8" type="ORF">OKA04_02000</name>
</gene>
<feature type="chain" id="PRO_5045563405" evidence="6">
    <location>
        <begin position="21"/>
        <end position="1306"/>
    </location>
</feature>
<dbReference type="Pfam" id="PF23500">
    <property type="entry name" value="DUF7133"/>
    <property type="match status" value="1"/>
</dbReference>
<dbReference type="SUPFAM" id="SSF46626">
    <property type="entry name" value="Cytochrome c"/>
    <property type="match status" value="1"/>
</dbReference>
<dbReference type="InterPro" id="IPR011041">
    <property type="entry name" value="Quinoprot_gluc/sorb_DH_b-prop"/>
</dbReference>
<dbReference type="InterPro" id="IPR013427">
    <property type="entry name" value="Haem-bd_dom_put"/>
</dbReference>
<feature type="compositionally biased region" description="Basic and acidic residues" evidence="5">
    <location>
        <begin position="1289"/>
        <end position="1306"/>
    </location>
</feature>
<dbReference type="Gene3D" id="2.120.10.30">
    <property type="entry name" value="TolB, C-terminal domain"/>
    <property type="match status" value="1"/>
</dbReference>
<comment type="caution">
    <text evidence="8">The sequence shown here is derived from an EMBL/GenBank/DDBJ whole genome shotgun (WGS) entry which is preliminary data.</text>
</comment>
<dbReference type="InterPro" id="IPR011989">
    <property type="entry name" value="ARM-like"/>
</dbReference>
<evidence type="ECO:0000256" key="1">
    <source>
        <dbReference type="ARBA" id="ARBA00022617"/>
    </source>
</evidence>
<evidence type="ECO:0000256" key="3">
    <source>
        <dbReference type="ARBA" id="ARBA00023004"/>
    </source>
</evidence>
<feature type="region of interest" description="Disordered" evidence="5">
    <location>
        <begin position="1286"/>
        <end position="1306"/>
    </location>
</feature>
<evidence type="ECO:0000259" key="7">
    <source>
        <dbReference type="PROSITE" id="PS51007"/>
    </source>
</evidence>
<dbReference type="RefSeq" id="WP_264499442.1">
    <property type="nucleotide sequence ID" value="NZ_JAPDDS010000001.1"/>
</dbReference>
<evidence type="ECO:0000313" key="9">
    <source>
        <dbReference type="Proteomes" id="UP001207930"/>
    </source>
</evidence>
<keyword evidence="3 4" id="KW-0408">Iron</keyword>
<dbReference type="EMBL" id="JAPDDS010000001">
    <property type="protein sequence ID" value="MCW1883482.1"/>
    <property type="molecule type" value="Genomic_DNA"/>
</dbReference>
<dbReference type="Gene3D" id="1.10.760.10">
    <property type="entry name" value="Cytochrome c-like domain"/>
    <property type="match status" value="1"/>
</dbReference>
<dbReference type="InterPro" id="IPR011042">
    <property type="entry name" value="6-blade_b-propeller_TolB-like"/>
</dbReference>
<feature type="domain" description="Cytochrome c" evidence="7">
    <location>
        <begin position="1152"/>
        <end position="1289"/>
    </location>
</feature>
<dbReference type="InterPro" id="IPR055557">
    <property type="entry name" value="DUF7133"/>
</dbReference>
<evidence type="ECO:0000256" key="5">
    <source>
        <dbReference type="SAM" id="MobiDB-lite"/>
    </source>
</evidence>
<evidence type="ECO:0000313" key="8">
    <source>
        <dbReference type="EMBL" id="MCW1883482.1"/>
    </source>
</evidence>
<dbReference type="PANTHER" id="PTHR33546:SF1">
    <property type="entry name" value="LARGE, MULTIFUNCTIONAL SECRETED PROTEIN"/>
    <property type="match status" value="1"/>
</dbReference>
<dbReference type="PROSITE" id="PS51007">
    <property type="entry name" value="CYTC"/>
    <property type="match status" value="1"/>
</dbReference>
<dbReference type="InterPro" id="IPR016024">
    <property type="entry name" value="ARM-type_fold"/>
</dbReference>
<dbReference type="NCBIfam" id="TIGR02603">
    <property type="entry name" value="CxxCH_TIGR02603"/>
    <property type="match status" value="1"/>
</dbReference>
<keyword evidence="1 4" id="KW-0349">Heme</keyword>
<keyword evidence="2 4" id="KW-0479">Metal-binding</keyword>
<keyword evidence="9" id="KW-1185">Reference proteome</keyword>
<evidence type="ECO:0000256" key="6">
    <source>
        <dbReference type="SAM" id="SignalP"/>
    </source>
</evidence>
<protein>
    <submittedName>
        <fullName evidence="8">C-type cytochrome</fullName>
    </submittedName>
</protein>
<evidence type="ECO:0000256" key="2">
    <source>
        <dbReference type="ARBA" id="ARBA00022723"/>
    </source>
</evidence>
<dbReference type="InterPro" id="IPR009056">
    <property type="entry name" value="Cyt_c-like_dom"/>
</dbReference>
<dbReference type="PANTHER" id="PTHR33546">
    <property type="entry name" value="LARGE, MULTIFUNCTIONAL SECRETED PROTEIN-RELATED"/>
    <property type="match status" value="1"/>
</dbReference>
<dbReference type="Proteomes" id="UP001207930">
    <property type="component" value="Unassembled WGS sequence"/>
</dbReference>
<dbReference type="SUPFAM" id="SSF50952">
    <property type="entry name" value="Soluble quinoprotein glucose dehydrogenase"/>
    <property type="match status" value="1"/>
</dbReference>